<dbReference type="AlphaFoldDB" id="A0A1H7AH05"/>
<dbReference type="RefSeq" id="WP_092054387.1">
    <property type="nucleotide sequence ID" value="NZ_FNZF01000004.1"/>
</dbReference>
<dbReference type="STRING" id="426757.SAMN04488127_2351"/>
<sequence>MATKTYKKFLTGAATAAMVVSAVAPVAAQGQDVADQANSSFSDIGPSSSHYTNVIEARELGFLSGYTDGTFKPNKDLNRGDVAKMLGKYVVASSGLTLDEYVAANNIADVENFSDVPNTAKDQELVTYSKIVKDAGIFQGSNNNLMATKLMPRDQIAAVLVRAFDLKDKEGATEVEDGANSGYVDEIEILLENGVSNANPYRPFETTSRAQFASFLVRAYKVSEGLDPSQPLPEEPGDEVEWEGDISIEASKANLAADGKDTSVLTFSVLDADGNVDTSADDVVLELSTTHGTFASERVTVQDGVATATLTSEQSNTDLTARIDAVVIEAGEGSKDLIGKKAATAEIGFVAYDQAAETLNVVGAESNQVDRVTLFFDRDVELEDFVVTSPASGAVNYQIRTADGWSAPTPFVPATVNPEDVRHALNPGAIVINDEIGADAELDGILGLKPVAGNAKAIEVILEKDAVLADNSQVDVEVNYTSLYGKNSTSSTDFILTDARTPEVTQVTNSDLQTVAVKFSESIVSADFKLDGSYVIADDNVEYGEFDARTLEDNRNMAYVGIGADYNLNTPPTPAGYMAAGPHKIEVSNSTDFAGNVGKTQNFDFTVAANTTAPSATVEVASPEQFHVTFNTEVPADEVEDFQFQVYDEDTKTWVDSEIELLVTDLGDNVYSFELTEDWTQIYDTDGTGENYYNDKYRIAYAKDALVNVANGVTNAEAIELDLNYSGSPLNTRDSVSPTITDVAQQGTAASFIVTTSEPVKLAGEADNAGETLSQTQEDSNNGTLPEVKATFTATTVEGKTITINGTVGDFVDDYDNKFEVDADEVTVAEDYTVNRVVLVEAGTYTVQELVNLGYLDTDFTLELSQLTDDVGNTANTATYDFEMAATTANPAATPFFIENAALEGNVVTVTFSEGVVSTGGANDASAVTQWNINGHDLPNGTSITVSDEDEVAGNETVVITLPEDNTVIDEVSNVITVNRELKSFDGSALVGTNSVVLGAAPLVVAE</sequence>
<gene>
    <name evidence="4" type="ORF">SAMN04488127_2351</name>
</gene>
<feature type="region of interest" description="Disordered" evidence="1">
    <location>
        <begin position="765"/>
        <end position="785"/>
    </location>
</feature>
<protein>
    <submittedName>
        <fullName evidence="4">S-layer homology domain-containing protein</fullName>
    </submittedName>
</protein>
<feature type="compositionally biased region" description="Polar residues" evidence="1">
    <location>
        <begin position="771"/>
        <end position="784"/>
    </location>
</feature>
<evidence type="ECO:0000313" key="5">
    <source>
        <dbReference type="Proteomes" id="UP000199200"/>
    </source>
</evidence>
<feature type="signal peptide" evidence="2">
    <location>
        <begin position="1"/>
        <end position="28"/>
    </location>
</feature>
<organism evidence="4 5">
    <name type="scientific">Bhargavaea ginsengi</name>
    <dbReference type="NCBI Taxonomy" id="426757"/>
    <lineage>
        <taxon>Bacteria</taxon>
        <taxon>Bacillati</taxon>
        <taxon>Bacillota</taxon>
        <taxon>Bacilli</taxon>
        <taxon>Bacillales</taxon>
        <taxon>Caryophanaceae</taxon>
        <taxon>Bhargavaea</taxon>
    </lineage>
</organism>
<dbReference type="EMBL" id="FNZF01000004">
    <property type="protein sequence ID" value="SEJ63177.1"/>
    <property type="molecule type" value="Genomic_DNA"/>
</dbReference>
<feature type="domain" description="SLH" evidence="3">
    <location>
        <begin position="170"/>
        <end position="230"/>
    </location>
</feature>
<dbReference type="Pfam" id="PF09134">
    <property type="entry name" value="Invasin_D3"/>
    <property type="match status" value="1"/>
</dbReference>
<evidence type="ECO:0000313" key="4">
    <source>
        <dbReference type="EMBL" id="SEJ63177.1"/>
    </source>
</evidence>
<feature type="domain" description="SLH" evidence="3">
    <location>
        <begin position="37"/>
        <end position="100"/>
    </location>
</feature>
<dbReference type="Proteomes" id="UP000199200">
    <property type="component" value="Unassembled WGS sequence"/>
</dbReference>
<dbReference type="OrthoDB" id="2083647at2"/>
<name>A0A1H7AH05_9BACL</name>
<reference evidence="5" key="1">
    <citation type="submission" date="2016-10" db="EMBL/GenBank/DDBJ databases">
        <authorList>
            <person name="Varghese N."/>
            <person name="Submissions S."/>
        </authorList>
    </citation>
    <scope>NUCLEOTIDE SEQUENCE [LARGE SCALE GENOMIC DNA]</scope>
    <source>
        <strain evidence="5">CGMCC 1.6763</strain>
    </source>
</reference>
<dbReference type="SUPFAM" id="SSF49373">
    <property type="entry name" value="Invasin/intimin cell-adhesion fragments"/>
    <property type="match status" value="1"/>
</dbReference>
<keyword evidence="2" id="KW-0732">Signal</keyword>
<dbReference type="InterPro" id="IPR001119">
    <property type="entry name" value="SLH_dom"/>
</dbReference>
<dbReference type="InterPro" id="IPR013783">
    <property type="entry name" value="Ig-like_fold"/>
</dbReference>
<evidence type="ECO:0000256" key="2">
    <source>
        <dbReference type="SAM" id="SignalP"/>
    </source>
</evidence>
<evidence type="ECO:0000259" key="3">
    <source>
        <dbReference type="PROSITE" id="PS51272"/>
    </source>
</evidence>
<accession>A0A1H7AH05</accession>
<dbReference type="PROSITE" id="PS51272">
    <property type="entry name" value="SLH"/>
    <property type="match status" value="2"/>
</dbReference>
<keyword evidence="5" id="KW-1185">Reference proteome</keyword>
<feature type="chain" id="PRO_5038882567" evidence="2">
    <location>
        <begin position="29"/>
        <end position="1007"/>
    </location>
</feature>
<dbReference type="InterPro" id="IPR015217">
    <property type="entry name" value="Invasin_dom_3"/>
</dbReference>
<dbReference type="InterPro" id="IPR008964">
    <property type="entry name" value="Invasin/intimin_cell_adhesion"/>
</dbReference>
<dbReference type="Pfam" id="PF00395">
    <property type="entry name" value="SLH"/>
    <property type="match status" value="1"/>
</dbReference>
<proteinExistence type="predicted"/>
<evidence type="ECO:0000256" key="1">
    <source>
        <dbReference type="SAM" id="MobiDB-lite"/>
    </source>
</evidence>
<dbReference type="Gene3D" id="2.60.40.10">
    <property type="entry name" value="Immunoglobulins"/>
    <property type="match status" value="1"/>
</dbReference>